<comment type="caution">
    <text evidence="1">The sequence shown here is derived from an EMBL/GenBank/DDBJ whole genome shotgun (WGS) entry which is preliminary data.</text>
</comment>
<dbReference type="EMBL" id="JBHLSS010000143">
    <property type="protein sequence ID" value="MFC0711972.1"/>
    <property type="molecule type" value="Genomic_DNA"/>
</dbReference>
<sequence>MKRSLDTGLERLCAWSFRRGLQIQCIGCLPSDRIPSVSAPRQAAMPRLTQPFQPSIGQAFHAIALHSAAGCALDAAEQLAEPKIGERAYRAQVDALHRELAARLKKALAGLAA</sequence>
<reference evidence="1 2" key="1">
    <citation type="submission" date="2024-09" db="EMBL/GenBank/DDBJ databases">
        <authorList>
            <person name="Sun Q."/>
            <person name="Mori K."/>
        </authorList>
    </citation>
    <scope>NUCLEOTIDE SEQUENCE [LARGE SCALE GENOMIC DNA]</scope>
    <source>
        <strain evidence="1 2">NCAIM B.01794</strain>
    </source>
</reference>
<gene>
    <name evidence="1" type="ORF">ACFFGX_21310</name>
</gene>
<protein>
    <submittedName>
        <fullName evidence="1">Uncharacterized protein</fullName>
    </submittedName>
</protein>
<accession>A0ABV6SR10</accession>
<dbReference type="Proteomes" id="UP001589891">
    <property type="component" value="Unassembled WGS sequence"/>
</dbReference>
<evidence type="ECO:0000313" key="1">
    <source>
        <dbReference type="EMBL" id="MFC0711972.1"/>
    </source>
</evidence>
<keyword evidence="2" id="KW-1185">Reference proteome</keyword>
<proteinExistence type="predicted"/>
<evidence type="ECO:0000313" key="2">
    <source>
        <dbReference type="Proteomes" id="UP001589891"/>
    </source>
</evidence>
<name>A0ABV6SR10_AZOPA</name>
<organism evidence="1 2">
    <name type="scientific">Azorhizophilus paspali</name>
    <name type="common">Azotobacter paspali</name>
    <dbReference type="NCBI Taxonomy" id="69963"/>
    <lineage>
        <taxon>Bacteria</taxon>
        <taxon>Pseudomonadati</taxon>
        <taxon>Pseudomonadota</taxon>
        <taxon>Gammaproteobacteria</taxon>
        <taxon>Pseudomonadales</taxon>
        <taxon>Pseudomonadaceae</taxon>
        <taxon>Azorhizophilus</taxon>
    </lineage>
</organism>
<dbReference type="RefSeq" id="WP_376949174.1">
    <property type="nucleotide sequence ID" value="NZ_CP171449.1"/>
</dbReference>